<keyword evidence="1" id="KW-0472">Membrane</keyword>
<gene>
    <name evidence="2" type="ORF">BFC17_09210</name>
</gene>
<dbReference type="AlphaFoldDB" id="A0A1E8FK20"/>
<keyword evidence="3" id="KW-1185">Reference proteome</keyword>
<dbReference type="RefSeq" id="WP_070174694.1">
    <property type="nucleotide sequence ID" value="NZ_BMJR01000007.1"/>
</dbReference>
<feature type="transmembrane region" description="Helical" evidence="1">
    <location>
        <begin position="21"/>
        <end position="42"/>
    </location>
</feature>
<evidence type="ECO:0000256" key="1">
    <source>
        <dbReference type="SAM" id="Phobius"/>
    </source>
</evidence>
<organism evidence="2 3">
    <name type="scientific">Alteromonas lipolytica</name>
    <dbReference type="NCBI Taxonomy" id="1856405"/>
    <lineage>
        <taxon>Bacteria</taxon>
        <taxon>Pseudomonadati</taxon>
        <taxon>Pseudomonadota</taxon>
        <taxon>Gammaproteobacteria</taxon>
        <taxon>Alteromonadales</taxon>
        <taxon>Alteromonadaceae</taxon>
        <taxon>Alteromonas/Salinimonas group</taxon>
        <taxon>Alteromonas</taxon>
    </lineage>
</organism>
<accession>A0A1E8FK20</accession>
<keyword evidence="1" id="KW-0812">Transmembrane</keyword>
<dbReference type="Proteomes" id="UP000176037">
    <property type="component" value="Unassembled WGS sequence"/>
</dbReference>
<dbReference type="EMBL" id="MJIC01000002">
    <property type="protein sequence ID" value="OFI36287.1"/>
    <property type="molecule type" value="Genomic_DNA"/>
</dbReference>
<dbReference type="InterPro" id="IPR045749">
    <property type="entry name" value="DUF6090"/>
</dbReference>
<dbReference type="STRING" id="1856405.BFC17_09210"/>
<sequence length="243" mass="28790">MLIFFKRIRKKLLSENRITAYSRYAIGEIILVVVGILIALQINNWNENRKAQKKLHNIYALIVEDLKNDIADIDQLIQEQNRRKVILDKILNDEISKEEYESCTECRFVLIGFPNLSIDQRGYNLLQSHADNNKINSESLQIAISQFYSKHLYDISADDGVRQASLQNNIFYWEQHTNWFADYITDRDYSGFIEYATISQDYKNRVAMYRLLHFDIFDTVLFSFKQEANKIIERIEQELARNE</sequence>
<reference evidence="2 3" key="1">
    <citation type="submission" date="2016-09" db="EMBL/GenBank/DDBJ databases">
        <title>Alteromonas lipolytica, a new species isolated from sea water.</title>
        <authorList>
            <person name="Wu Y.-H."/>
            <person name="Cheng H."/>
            <person name="Xu X.-W."/>
        </authorList>
    </citation>
    <scope>NUCLEOTIDE SEQUENCE [LARGE SCALE GENOMIC DNA]</scope>
    <source>
        <strain evidence="2 3">JW12</strain>
    </source>
</reference>
<dbReference type="OrthoDB" id="1414794at2"/>
<proteinExistence type="predicted"/>
<keyword evidence="1" id="KW-1133">Transmembrane helix</keyword>
<evidence type="ECO:0000313" key="2">
    <source>
        <dbReference type="EMBL" id="OFI36287.1"/>
    </source>
</evidence>
<comment type="caution">
    <text evidence="2">The sequence shown here is derived from an EMBL/GenBank/DDBJ whole genome shotgun (WGS) entry which is preliminary data.</text>
</comment>
<evidence type="ECO:0000313" key="3">
    <source>
        <dbReference type="Proteomes" id="UP000176037"/>
    </source>
</evidence>
<name>A0A1E8FK20_9ALTE</name>
<protein>
    <submittedName>
        <fullName evidence="2">Uncharacterized protein</fullName>
    </submittedName>
</protein>
<dbReference type="Pfam" id="PF19578">
    <property type="entry name" value="DUF6090"/>
    <property type="match status" value="1"/>
</dbReference>